<comment type="caution">
    <text evidence="6">The sequence shown here is derived from an EMBL/GenBank/DDBJ whole genome shotgun (WGS) entry which is preliminary data.</text>
</comment>
<feature type="transmembrane region" description="Helical" evidence="5">
    <location>
        <begin position="192"/>
        <end position="216"/>
    </location>
</feature>
<dbReference type="InterPro" id="IPR004710">
    <property type="entry name" value="Bilac:Na_transpt"/>
</dbReference>
<dbReference type="PANTHER" id="PTHR10361">
    <property type="entry name" value="SODIUM-BILE ACID COTRANSPORTER"/>
    <property type="match status" value="1"/>
</dbReference>
<dbReference type="EMBL" id="QRHE01000002">
    <property type="protein sequence ID" value="RHF52867.1"/>
    <property type="molecule type" value="Genomic_DNA"/>
</dbReference>
<feature type="transmembrane region" description="Helical" evidence="5">
    <location>
        <begin position="99"/>
        <end position="122"/>
    </location>
</feature>
<feature type="transmembrane region" description="Helical" evidence="5">
    <location>
        <begin position="134"/>
        <end position="155"/>
    </location>
</feature>
<evidence type="ECO:0000256" key="4">
    <source>
        <dbReference type="ARBA" id="ARBA00023136"/>
    </source>
</evidence>
<keyword evidence="4 5" id="KW-0472">Membrane</keyword>
<sequence length="326" mass="34892">MLEKLGKFVAFMNKYFTLWIVLGAVAAYFDPAPFKPLSKYVSYCIMAVMLSMGLTVSVKDFQLVFSRPKDVGWGIVLRYLIMPFVALALTKILGLPPVLAVGMILVGCCPSGVASNVMTFLAKGDVALSVTVSSVNTLLAPLITPFMFTLLAGSIIEIDTWGILKDILKIVLIPVGLGITIRYFFSTFVDKITPIIPIVSLIAIFVTTSSGFALSADSFASVAWIAFVAVVLHNLTGLSVGYLAARAVGMPNYKAKAISFEIGMENGGLAMALAIAHLAPLAFIPAAIFNLVHNITGPAVATFWRSRLEKQQAEAAMAENTSLKKG</sequence>
<name>A0A414NYW8_9FIRM</name>
<feature type="transmembrane region" description="Helical" evidence="5">
    <location>
        <begin position="71"/>
        <end position="93"/>
    </location>
</feature>
<protein>
    <submittedName>
        <fullName evidence="6">Bile acid:sodium symporter family protein</fullName>
    </submittedName>
</protein>
<evidence type="ECO:0000313" key="6">
    <source>
        <dbReference type="EMBL" id="RHF52867.1"/>
    </source>
</evidence>
<dbReference type="RefSeq" id="WP_118175113.1">
    <property type="nucleotide sequence ID" value="NZ_JAQEAO010000011.1"/>
</dbReference>
<dbReference type="InterPro" id="IPR002657">
    <property type="entry name" value="BilAc:Na_symport/Acr3"/>
</dbReference>
<evidence type="ECO:0000256" key="2">
    <source>
        <dbReference type="ARBA" id="ARBA00022692"/>
    </source>
</evidence>
<dbReference type="OrthoDB" id="9806785at2"/>
<reference evidence="6 7" key="1">
    <citation type="submission" date="2018-08" db="EMBL/GenBank/DDBJ databases">
        <title>A genome reference for cultivated species of the human gut microbiota.</title>
        <authorList>
            <person name="Zou Y."/>
            <person name="Xue W."/>
            <person name="Luo G."/>
        </authorList>
    </citation>
    <scope>NUCLEOTIDE SEQUENCE [LARGE SCALE GENOMIC DNA]</scope>
    <source>
        <strain evidence="6 7">AM25-21AC</strain>
    </source>
</reference>
<dbReference type="Gene3D" id="1.20.1530.20">
    <property type="match status" value="1"/>
</dbReference>
<feature type="transmembrane region" description="Helical" evidence="5">
    <location>
        <begin position="12"/>
        <end position="28"/>
    </location>
</feature>
<dbReference type="InterPro" id="IPR038770">
    <property type="entry name" value="Na+/solute_symporter_sf"/>
</dbReference>
<gene>
    <name evidence="6" type="ORF">DW674_02885</name>
</gene>
<dbReference type="Pfam" id="PF01758">
    <property type="entry name" value="SBF"/>
    <property type="match status" value="1"/>
</dbReference>
<dbReference type="GO" id="GO:0016020">
    <property type="term" value="C:membrane"/>
    <property type="evidence" value="ECO:0007669"/>
    <property type="project" value="UniProtKB-SubCell"/>
</dbReference>
<accession>A0A414NYW8</accession>
<evidence type="ECO:0000256" key="5">
    <source>
        <dbReference type="SAM" id="Phobius"/>
    </source>
</evidence>
<evidence type="ECO:0000313" key="7">
    <source>
        <dbReference type="Proteomes" id="UP000283442"/>
    </source>
</evidence>
<feature type="transmembrane region" description="Helical" evidence="5">
    <location>
        <begin position="167"/>
        <end position="185"/>
    </location>
</feature>
<dbReference type="Proteomes" id="UP000283442">
    <property type="component" value="Unassembled WGS sequence"/>
</dbReference>
<keyword evidence="3 5" id="KW-1133">Transmembrane helix</keyword>
<feature type="transmembrane region" description="Helical" evidence="5">
    <location>
        <begin position="266"/>
        <end position="288"/>
    </location>
</feature>
<dbReference type="PANTHER" id="PTHR10361:SF28">
    <property type="entry name" value="P3 PROTEIN-RELATED"/>
    <property type="match status" value="1"/>
</dbReference>
<feature type="transmembrane region" description="Helical" evidence="5">
    <location>
        <begin position="222"/>
        <end position="245"/>
    </location>
</feature>
<comment type="subcellular location">
    <subcellularLocation>
        <location evidence="1">Membrane</location>
        <topology evidence="1">Multi-pass membrane protein</topology>
    </subcellularLocation>
</comment>
<keyword evidence="2 5" id="KW-0812">Transmembrane</keyword>
<proteinExistence type="predicted"/>
<organism evidence="6 7">
    <name type="scientific">Mitsuokella multacida</name>
    <dbReference type="NCBI Taxonomy" id="52226"/>
    <lineage>
        <taxon>Bacteria</taxon>
        <taxon>Bacillati</taxon>
        <taxon>Bacillota</taxon>
        <taxon>Negativicutes</taxon>
        <taxon>Selenomonadales</taxon>
        <taxon>Selenomonadaceae</taxon>
        <taxon>Mitsuokella</taxon>
    </lineage>
</organism>
<dbReference type="AlphaFoldDB" id="A0A414NYW8"/>
<evidence type="ECO:0000256" key="3">
    <source>
        <dbReference type="ARBA" id="ARBA00022989"/>
    </source>
</evidence>
<feature type="transmembrane region" description="Helical" evidence="5">
    <location>
        <begin position="40"/>
        <end position="59"/>
    </location>
</feature>
<evidence type="ECO:0000256" key="1">
    <source>
        <dbReference type="ARBA" id="ARBA00004141"/>
    </source>
</evidence>